<dbReference type="Pfam" id="PF13419">
    <property type="entry name" value="HAD_2"/>
    <property type="match status" value="1"/>
</dbReference>
<dbReference type="PANTHER" id="PTHR43434">
    <property type="entry name" value="PHOSPHOGLYCOLATE PHOSPHATASE"/>
    <property type="match status" value="1"/>
</dbReference>
<evidence type="ECO:0000313" key="1">
    <source>
        <dbReference type="EMBL" id="MBC8563310.1"/>
    </source>
</evidence>
<dbReference type="SUPFAM" id="SSF56784">
    <property type="entry name" value="HAD-like"/>
    <property type="match status" value="1"/>
</dbReference>
<sequence length="210" mass="23989">MKKYIIWDWNGTIVDDAGIALDAVNDMLREQHRPEITLEEYRNAMDTPILRFYEQFFDMKATDFNWITERFQSYYENHKDQLRLHEGVEGLLEYCRQKGCHQIILSSSATRIIQFYAKLFGVADYFEAVLGADDLLAAGKIERAVGYFEQNKIPKAETVMIGDSVHDFDVSQALGIDCILMSGGHQDLQSLQSCGCPVITSFQDHSIPGF</sequence>
<dbReference type="SFLD" id="SFLDG01129">
    <property type="entry name" value="C1.5:_HAD__Beta-PGM__Phosphata"/>
    <property type="match status" value="1"/>
</dbReference>
<dbReference type="RefSeq" id="WP_249298397.1">
    <property type="nucleotide sequence ID" value="NZ_JACRSX010000019.1"/>
</dbReference>
<proteinExistence type="predicted"/>
<reference evidence="1 2" key="1">
    <citation type="submission" date="2020-08" db="EMBL/GenBank/DDBJ databases">
        <title>Genome public.</title>
        <authorList>
            <person name="Liu C."/>
            <person name="Sun Q."/>
        </authorList>
    </citation>
    <scope>NUCLEOTIDE SEQUENCE [LARGE SCALE GENOMIC DNA]</scope>
    <source>
        <strain evidence="1 2">NSJ-37</strain>
    </source>
</reference>
<keyword evidence="1" id="KW-0378">Hydrolase</keyword>
<accession>A0ABR7N3W3</accession>
<evidence type="ECO:0000313" key="2">
    <source>
        <dbReference type="Proteomes" id="UP000606193"/>
    </source>
</evidence>
<dbReference type="SFLD" id="SFLDS00003">
    <property type="entry name" value="Haloacid_Dehalogenase"/>
    <property type="match status" value="1"/>
</dbReference>
<keyword evidence="2" id="KW-1185">Reference proteome</keyword>
<dbReference type="Proteomes" id="UP000606193">
    <property type="component" value="Unassembled WGS sequence"/>
</dbReference>
<dbReference type="InterPro" id="IPR050155">
    <property type="entry name" value="HAD-like_hydrolase_sf"/>
</dbReference>
<dbReference type="InterPro" id="IPR023214">
    <property type="entry name" value="HAD_sf"/>
</dbReference>
<dbReference type="InterPro" id="IPR036412">
    <property type="entry name" value="HAD-like_sf"/>
</dbReference>
<dbReference type="Gene3D" id="1.10.150.240">
    <property type="entry name" value="Putative phosphatase, domain 2"/>
    <property type="match status" value="1"/>
</dbReference>
<dbReference type="InterPro" id="IPR023198">
    <property type="entry name" value="PGP-like_dom2"/>
</dbReference>
<dbReference type="Gene3D" id="3.40.50.1000">
    <property type="entry name" value="HAD superfamily/HAD-like"/>
    <property type="match status" value="1"/>
</dbReference>
<name>A0ABR7N3W3_9FIRM</name>
<comment type="caution">
    <text evidence="1">The sequence shown here is derived from an EMBL/GenBank/DDBJ whole genome shotgun (WGS) entry which is preliminary data.</text>
</comment>
<gene>
    <name evidence="1" type="ORF">H8704_11855</name>
</gene>
<dbReference type="EMBL" id="JACRSX010000019">
    <property type="protein sequence ID" value="MBC8563310.1"/>
    <property type="molecule type" value="Genomic_DNA"/>
</dbReference>
<dbReference type="InterPro" id="IPR041492">
    <property type="entry name" value="HAD_2"/>
</dbReference>
<organism evidence="1 2">
    <name type="scientific">Jutongia huaianensis</name>
    <dbReference type="NCBI Taxonomy" id="2763668"/>
    <lineage>
        <taxon>Bacteria</taxon>
        <taxon>Bacillati</taxon>
        <taxon>Bacillota</taxon>
        <taxon>Clostridia</taxon>
        <taxon>Lachnospirales</taxon>
        <taxon>Lachnospiraceae</taxon>
        <taxon>Jutongia</taxon>
    </lineage>
</organism>
<dbReference type="GO" id="GO:0016787">
    <property type="term" value="F:hydrolase activity"/>
    <property type="evidence" value="ECO:0007669"/>
    <property type="project" value="UniProtKB-KW"/>
</dbReference>
<dbReference type="PANTHER" id="PTHR43434:SF1">
    <property type="entry name" value="PHOSPHOGLYCOLATE PHOSPHATASE"/>
    <property type="match status" value="1"/>
</dbReference>
<protein>
    <submittedName>
        <fullName evidence="1">HAD family hydrolase</fullName>
    </submittedName>
</protein>